<feature type="domain" description="Helicase C-terminal" evidence="6">
    <location>
        <begin position="217"/>
        <end position="366"/>
    </location>
</feature>
<dbReference type="GO" id="GO:0006281">
    <property type="term" value="P:DNA repair"/>
    <property type="evidence" value="ECO:0007669"/>
    <property type="project" value="TreeGrafter"/>
</dbReference>
<dbReference type="PANTHER" id="PTHR13710:SF84">
    <property type="entry name" value="ATP-DEPENDENT DNA HELICASE RECS-RELATED"/>
    <property type="match status" value="1"/>
</dbReference>
<keyword evidence="8" id="KW-1185">Reference proteome</keyword>
<organism evidence="7 8">
    <name type="scientific">Paenisporosarcina antarctica</name>
    <dbReference type="NCBI Taxonomy" id="417367"/>
    <lineage>
        <taxon>Bacteria</taxon>
        <taxon>Bacillati</taxon>
        <taxon>Bacillota</taxon>
        <taxon>Bacilli</taxon>
        <taxon>Bacillales</taxon>
        <taxon>Caryophanaceae</taxon>
        <taxon>Paenisporosarcina</taxon>
    </lineage>
</organism>
<dbReference type="InterPro" id="IPR014001">
    <property type="entry name" value="Helicase_ATP-bd"/>
</dbReference>
<feature type="domain" description="Helicase ATP-binding" evidence="5">
    <location>
        <begin position="26"/>
        <end position="193"/>
    </location>
</feature>
<dbReference type="NCBIfam" id="TIGR00614">
    <property type="entry name" value="recQ_fam"/>
    <property type="match status" value="1"/>
</dbReference>
<name>A0A4P6ZY08_9BACL</name>
<dbReference type="InterPro" id="IPR001650">
    <property type="entry name" value="Helicase_C-like"/>
</dbReference>
<dbReference type="GO" id="GO:0016787">
    <property type="term" value="F:hydrolase activity"/>
    <property type="evidence" value="ECO:0007669"/>
    <property type="project" value="UniProtKB-KW"/>
</dbReference>
<evidence type="ECO:0000313" key="7">
    <source>
        <dbReference type="EMBL" id="QBP41361.1"/>
    </source>
</evidence>
<dbReference type="RefSeq" id="WP_134209995.1">
    <property type="nucleotide sequence ID" value="NZ_CP038015.1"/>
</dbReference>
<gene>
    <name evidence="7" type="ORF">E2636_09550</name>
</gene>
<dbReference type="GO" id="GO:0005737">
    <property type="term" value="C:cytoplasm"/>
    <property type="evidence" value="ECO:0007669"/>
    <property type="project" value="TreeGrafter"/>
</dbReference>
<dbReference type="Gene3D" id="3.40.50.300">
    <property type="entry name" value="P-loop containing nucleotide triphosphate hydrolases"/>
    <property type="match status" value="2"/>
</dbReference>
<dbReference type="SUPFAM" id="SSF52540">
    <property type="entry name" value="P-loop containing nucleoside triphosphate hydrolases"/>
    <property type="match status" value="1"/>
</dbReference>
<evidence type="ECO:0000259" key="6">
    <source>
        <dbReference type="PROSITE" id="PS51194"/>
    </source>
</evidence>
<keyword evidence="2" id="KW-0378">Hydrolase</keyword>
<keyword evidence="1" id="KW-0547">Nucleotide-binding</keyword>
<dbReference type="GO" id="GO:0043138">
    <property type="term" value="F:3'-5' DNA helicase activity"/>
    <property type="evidence" value="ECO:0007669"/>
    <property type="project" value="TreeGrafter"/>
</dbReference>
<dbReference type="PANTHER" id="PTHR13710">
    <property type="entry name" value="DNA HELICASE RECQ FAMILY MEMBER"/>
    <property type="match status" value="1"/>
</dbReference>
<dbReference type="GO" id="GO:0006310">
    <property type="term" value="P:DNA recombination"/>
    <property type="evidence" value="ECO:0007669"/>
    <property type="project" value="InterPro"/>
</dbReference>
<reference evidence="7 8" key="1">
    <citation type="submission" date="2019-03" db="EMBL/GenBank/DDBJ databases">
        <title>Complete genome sequence of Paenisporosarcina antarctica CGMCC 1.6503T.</title>
        <authorList>
            <person name="Rong J.-C."/>
            <person name="Chi N.-Y."/>
            <person name="Zhang Q.-F."/>
        </authorList>
    </citation>
    <scope>NUCLEOTIDE SEQUENCE [LARGE SCALE GENOMIC DNA]</scope>
    <source>
        <strain evidence="7 8">CGMCC 1.6503</strain>
    </source>
</reference>
<dbReference type="GO" id="GO:0005524">
    <property type="term" value="F:ATP binding"/>
    <property type="evidence" value="ECO:0007669"/>
    <property type="project" value="UniProtKB-KW"/>
</dbReference>
<proteinExistence type="predicted"/>
<dbReference type="OrthoDB" id="9763310at2"/>
<dbReference type="AlphaFoldDB" id="A0A4P6ZY08"/>
<keyword evidence="3 7" id="KW-0347">Helicase</keyword>
<evidence type="ECO:0000313" key="8">
    <source>
        <dbReference type="Proteomes" id="UP000294292"/>
    </source>
</evidence>
<evidence type="ECO:0000256" key="3">
    <source>
        <dbReference type="ARBA" id="ARBA00022806"/>
    </source>
</evidence>
<dbReference type="SMART" id="SM00490">
    <property type="entry name" value="HELICc"/>
    <property type="match status" value="1"/>
</dbReference>
<dbReference type="GO" id="GO:0043590">
    <property type="term" value="C:bacterial nucleoid"/>
    <property type="evidence" value="ECO:0007669"/>
    <property type="project" value="TreeGrafter"/>
</dbReference>
<sequence length="483" mass="55601">MTLNLHKVLFEKFGYASFRAGQQEIIESILNKEDVVAILPTGMGKSLCYQLPGYILPSCVIIISPLLSLMQDQVEQLKKLGEKRVVAFNSFLTPNEKQTLLQQLERYKFIFLSPEMLMQEQVKIKLQSMPISLIVADEAHCISQWGYDFRPDYLRLGEWLSHISRPPILALTATATKHVIEDISTHLTMQQPTLHIQSLDRPNIHYAAVEIDSQENKFERILKQIESFSGPGIIYTQSRRKADVYAQKLSDKGFRIASYHAGMDQIDRMFVQQQFLNNEIDWVCATNAFGMGVHKDDIRQVIHDHIPSSVANYAQEVGRAGRDGSDSLAILFYTKDDEDLSIFITTNDFPDESHIRLFDESIKKGLNPNQLISQGLLTETHVRILTFWLARKKINETIEILQQLKQQKVEQIFQMKDILWNSLCIRQQIVEFFGQKLNSKPLNCCSKCGLNIEELIDSSKEHVRELKLQSWEKRISLLFKGIE</sequence>
<evidence type="ECO:0000259" key="5">
    <source>
        <dbReference type="PROSITE" id="PS51192"/>
    </source>
</evidence>
<dbReference type="SMART" id="SM00487">
    <property type="entry name" value="DEXDc"/>
    <property type="match status" value="1"/>
</dbReference>
<evidence type="ECO:0000256" key="4">
    <source>
        <dbReference type="ARBA" id="ARBA00022840"/>
    </source>
</evidence>
<dbReference type="PROSITE" id="PS51192">
    <property type="entry name" value="HELICASE_ATP_BIND_1"/>
    <property type="match status" value="1"/>
</dbReference>
<dbReference type="KEGG" id="panc:E2636_09550"/>
<keyword evidence="4" id="KW-0067">ATP-binding</keyword>
<dbReference type="InterPro" id="IPR004589">
    <property type="entry name" value="DNA_helicase_ATP-dep_RecQ"/>
</dbReference>
<dbReference type="GO" id="GO:0009378">
    <property type="term" value="F:four-way junction helicase activity"/>
    <property type="evidence" value="ECO:0007669"/>
    <property type="project" value="TreeGrafter"/>
</dbReference>
<dbReference type="Proteomes" id="UP000294292">
    <property type="component" value="Chromosome"/>
</dbReference>
<dbReference type="GO" id="GO:0030894">
    <property type="term" value="C:replisome"/>
    <property type="evidence" value="ECO:0007669"/>
    <property type="project" value="TreeGrafter"/>
</dbReference>
<evidence type="ECO:0000256" key="1">
    <source>
        <dbReference type="ARBA" id="ARBA00022741"/>
    </source>
</evidence>
<protein>
    <submittedName>
        <fullName evidence="7">ATP-dependent DNA helicase RecQ</fullName>
    </submittedName>
</protein>
<dbReference type="EMBL" id="CP038015">
    <property type="protein sequence ID" value="QBP41361.1"/>
    <property type="molecule type" value="Genomic_DNA"/>
</dbReference>
<dbReference type="Pfam" id="PF00270">
    <property type="entry name" value="DEAD"/>
    <property type="match status" value="1"/>
</dbReference>
<dbReference type="Pfam" id="PF00271">
    <property type="entry name" value="Helicase_C"/>
    <property type="match status" value="1"/>
</dbReference>
<dbReference type="InterPro" id="IPR027417">
    <property type="entry name" value="P-loop_NTPase"/>
</dbReference>
<dbReference type="GO" id="GO:0003676">
    <property type="term" value="F:nucleic acid binding"/>
    <property type="evidence" value="ECO:0007669"/>
    <property type="project" value="InterPro"/>
</dbReference>
<dbReference type="PROSITE" id="PS51194">
    <property type="entry name" value="HELICASE_CTER"/>
    <property type="match status" value="1"/>
</dbReference>
<dbReference type="CDD" id="cd17920">
    <property type="entry name" value="DEXHc_RecQ"/>
    <property type="match status" value="1"/>
</dbReference>
<dbReference type="InterPro" id="IPR011545">
    <property type="entry name" value="DEAD/DEAH_box_helicase_dom"/>
</dbReference>
<evidence type="ECO:0000256" key="2">
    <source>
        <dbReference type="ARBA" id="ARBA00022801"/>
    </source>
</evidence>
<accession>A0A4P6ZY08</accession>